<dbReference type="InterPro" id="IPR036477">
    <property type="entry name" value="Formyl_transf_N_sf"/>
</dbReference>
<dbReference type="GO" id="GO:0046872">
    <property type="term" value="F:metal ion binding"/>
    <property type="evidence" value="ECO:0007669"/>
    <property type="project" value="UniProtKB-KW"/>
</dbReference>
<comment type="cofactor">
    <cofactor evidence="2">
        <name>Fe(2+)</name>
        <dbReference type="ChEBI" id="CHEBI:29033"/>
    </cofactor>
    <text evidence="2">Binds 1 Fe(2+) ion.</text>
</comment>
<feature type="domain" description="Formyl transferase N-terminal" evidence="3">
    <location>
        <begin position="230"/>
        <end position="342"/>
    </location>
</feature>
<dbReference type="NCBIfam" id="TIGR00079">
    <property type="entry name" value="pept_deformyl"/>
    <property type="match status" value="1"/>
</dbReference>
<feature type="active site" evidence="2">
    <location>
        <position position="165"/>
    </location>
</feature>
<dbReference type="GO" id="GO:0004479">
    <property type="term" value="F:methionyl-tRNA formyltransferase activity"/>
    <property type="evidence" value="ECO:0007669"/>
    <property type="project" value="InterPro"/>
</dbReference>
<keyword evidence="2" id="KW-0479">Metal-binding</keyword>
<dbReference type="InterPro" id="IPR011034">
    <property type="entry name" value="Formyl_transferase-like_C_sf"/>
</dbReference>
<comment type="caution">
    <text evidence="4">The sequence shown here is derived from an EMBL/GenBank/DDBJ whole genome shotgun (WGS) entry which is preliminary data.</text>
</comment>
<dbReference type="HAMAP" id="MF_00163">
    <property type="entry name" value="Pep_deformylase"/>
    <property type="match status" value="1"/>
</dbReference>
<keyword evidence="2" id="KW-0648">Protein biosynthesis</keyword>
<dbReference type="GO" id="GO:0042586">
    <property type="term" value="F:peptide deformylase activity"/>
    <property type="evidence" value="ECO:0007669"/>
    <property type="project" value="UniProtKB-UniRule"/>
</dbReference>
<gene>
    <name evidence="2 4" type="primary">def</name>
    <name evidence="4" type="ORF">CO185_01110</name>
</gene>
<dbReference type="SUPFAM" id="SSF50486">
    <property type="entry name" value="FMT C-terminal domain-like"/>
    <property type="match status" value="1"/>
</dbReference>
<dbReference type="SUPFAM" id="SSF56420">
    <property type="entry name" value="Peptide deformylase"/>
    <property type="match status" value="1"/>
</dbReference>
<evidence type="ECO:0000256" key="2">
    <source>
        <dbReference type="HAMAP-Rule" id="MF_00163"/>
    </source>
</evidence>
<keyword evidence="2" id="KW-0378">Hydrolase</keyword>
<dbReference type="AlphaFoldDB" id="A0A2M7WSE8"/>
<comment type="catalytic activity">
    <reaction evidence="2">
        <text>N-terminal N-formyl-L-methionyl-[peptide] + H2O = N-terminal L-methionyl-[peptide] + formate</text>
        <dbReference type="Rhea" id="RHEA:24420"/>
        <dbReference type="Rhea" id="RHEA-COMP:10639"/>
        <dbReference type="Rhea" id="RHEA-COMP:10640"/>
        <dbReference type="ChEBI" id="CHEBI:15377"/>
        <dbReference type="ChEBI" id="CHEBI:15740"/>
        <dbReference type="ChEBI" id="CHEBI:49298"/>
        <dbReference type="ChEBI" id="CHEBI:64731"/>
        <dbReference type="EC" id="3.5.1.88"/>
    </reaction>
</comment>
<reference evidence="5" key="1">
    <citation type="submission" date="2017-09" db="EMBL/GenBank/DDBJ databases">
        <title>Depth-based differentiation of microbial function through sediment-hosted aquifers and enrichment of novel symbionts in the deep terrestrial subsurface.</title>
        <authorList>
            <person name="Probst A.J."/>
            <person name="Ladd B."/>
            <person name="Jarett J.K."/>
            <person name="Geller-Mcgrath D.E."/>
            <person name="Sieber C.M.K."/>
            <person name="Emerson J.B."/>
            <person name="Anantharaman K."/>
            <person name="Thomas B.C."/>
            <person name="Malmstrom R."/>
            <person name="Stieglmeier M."/>
            <person name="Klingl A."/>
            <person name="Woyke T."/>
            <person name="Ryan C.M."/>
            <person name="Banfield J.F."/>
        </authorList>
    </citation>
    <scope>NUCLEOTIDE SEQUENCE [LARGE SCALE GENOMIC DNA]</scope>
</reference>
<dbReference type="Pfam" id="PF01327">
    <property type="entry name" value="Pep_deformylase"/>
    <property type="match status" value="1"/>
</dbReference>
<protein>
    <recommendedName>
        <fullName evidence="2">Peptide deformylase</fullName>
        <shortName evidence="2">PDF</shortName>
        <ecNumber evidence="2">3.5.1.88</ecNumber>
    </recommendedName>
    <alternativeName>
        <fullName evidence="2">Polypeptide deformylase</fullName>
    </alternativeName>
</protein>
<dbReference type="InterPro" id="IPR023635">
    <property type="entry name" value="Peptide_deformylase"/>
</dbReference>
<dbReference type="PRINTS" id="PR01576">
    <property type="entry name" value="PDEFORMYLASE"/>
</dbReference>
<dbReference type="Proteomes" id="UP000230758">
    <property type="component" value="Unassembled WGS sequence"/>
</dbReference>
<dbReference type="InterPro" id="IPR002376">
    <property type="entry name" value="Formyl_transf_N"/>
</dbReference>
<comment type="similarity">
    <text evidence="1 2">Belongs to the polypeptide deformylase family.</text>
</comment>
<evidence type="ECO:0000313" key="4">
    <source>
        <dbReference type="EMBL" id="PJA32931.1"/>
    </source>
</evidence>
<evidence type="ECO:0000256" key="1">
    <source>
        <dbReference type="ARBA" id="ARBA00010759"/>
    </source>
</evidence>
<dbReference type="Gene3D" id="3.40.50.12230">
    <property type="match status" value="1"/>
</dbReference>
<dbReference type="NCBIfam" id="NF001159">
    <property type="entry name" value="PRK00150.1-3"/>
    <property type="match status" value="1"/>
</dbReference>
<feature type="binding site" evidence="2">
    <location>
        <position position="168"/>
    </location>
    <ligand>
        <name>Fe cation</name>
        <dbReference type="ChEBI" id="CHEBI:24875"/>
    </ligand>
</feature>
<dbReference type="InterPro" id="IPR036821">
    <property type="entry name" value="Peptide_deformylase_sf"/>
</dbReference>
<dbReference type="PANTHER" id="PTHR10458">
    <property type="entry name" value="PEPTIDE DEFORMYLASE"/>
    <property type="match status" value="1"/>
</dbReference>
<dbReference type="Gene3D" id="3.90.45.10">
    <property type="entry name" value="Peptide deformylase"/>
    <property type="match status" value="1"/>
</dbReference>
<organism evidence="4 5">
    <name type="scientific">Candidatus Zambryskibacteria bacterium CG_4_9_14_3_um_filter_42_15</name>
    <dbReference type="NCBI Taxonomy" id="1975112"/>
    <lineage>
        <taxon>Bacteria</taxon>
        <taxon>Candidatus Zambryskiibacteriota</taxon>
    </lineage>
</organism>
<feature type="binding site" evidence="2">
    <location>
        <position position="122"/>
    </location>
    <ligand>
        <name>Fe cation</name>
        <dbReference type="ChEBI" id="CHEBI:24875"/>
    </ligand>
</feature>
<dbReference type="InterPro" id="IPR041711">
    <property type="entry name" value="Met-tRNA-FMT_N"/>
</dbReference>
<dbReference type="CDD" id="cd08646">
    <property type="entry name" value="FMT_core_Met-tRNA-FMT_N"/>
    <property type="match status" value="1"/>
</dbReference>
<feature type="binding site" evidence="2">
    <location>
        <position position="164"/>
    </location>
    <ligand>
        <name>Fe cation</name>
        <dbReference type="ChEBI" id="CHEBI:24875"/>
    </ligand>
</feature>
<dbReference type="SUPFAM" id="SSF53328">
    <property type="entry name" value="Formyltransferase"/>
    <property type="match status" value="1"/>
</dbReference>
<name>A0A2M7WSE8_9BACT</name>
<dbReference type="Pfam" id="PF00551">
    <property type="entry name" value="Formyl_trans_N"/>
    <property type="match status" value="1"/>
</dbReference>
<dbReference type="EMBL" id="PFXF01000016">
    <property type="protein sequence ID" value="PJA32931.1"/>
    <property type="molecule type" value="Genomic_DNA"/>
</dbReference>
<evidence type="ECO:0000259" key="3">
    <source>
        <dbReference type="Pfam" id="PF00551"/>
    </source>
</evidence>
<keyword evidence="2" id="KW-0408">Iron</keyword>
<dbReference type="CDD" id="cd00487">
    <property type="entry name" value="Pep_deformylase"/>
    <property type="match status" value="1"/>
</dbReference>
<sequence length="448" mass="50538">MVRQAHHKMKTEILQKDAPVLRKTAKSVPVKEIGSKKIQNILSRMKEALYTEEDGVAIAAPQIGESLRIFVVKGDVLTFIRNKNGKLETQELSEKKVPEDMIFINPEITKTSKKKKDMEEGCLSVRWLYGYVKRSEKVTIRSYDENGKLKERGASGLLAQIFQHETDHLNGILFIDTATNVRDMPPEHPQTKVKPATSKLKFVFFGASTFSRYVLEELESAGFSPALKITSAREPLPVEKLRELKADVFIVASFGKILPKEIIDLPKYKTLNVHPSLLPKLRGATPIQNTILGLGEPGVTIMKLDEKIDHGPILAQIPIPISPWPDHYRTVEEKLGRAGGQLLGPILSKWVTGKIEKKIQNDLEASYTKEVKKEDGLLELDGPAEVNWRKVLAYSNWPGAYIIFKNKFGKEVRVVIKDAEIRDGKFRPTRIVPAGKKEMSWEDFLRGN</sequence>
<dbReference type="PANTHER" id="PTHR10458:SF22">
    <property type="entry name" value="PEPTIDE DEFORMYLASE"/>
    <property type="match status" value="1"/>
</dbReference>
<accession>A0A2M7WSE8</accession>
<proteinExistence type="inferred from homology"/>
<evidence type="ECO:0000313" key="5">
    <source>
        <dbReference type="Proteomes" id="UP000230758"/>
    </source>
</evidence>
<dbReference type="EC" id="3.5.1.88" evidence="2"/>
<comment type="function">
    <text evidence="2">Removes the formyl group from the N-terminal Met of newly synthesized proteins. Requires at least a dipeptide for an efficient rate of reaction. N-terminal L-methionine is a prerequisite for activity but the enzyme has broad specificity at other positions.</text>
</comment>